<sequence length="122" mass="13909">MKRIKNKKIIMRKRRSLKLRSKIRALNIVRLVVHRTSKHIYAQIIAPNSDIVLTSASTLEKIIKNNLKYTGNTIAAKMIGNLIAERAIKKGIKKIAFDRSGFKYHGRVKKLAEAARKTGLIF</sequence>
<comment type="function">
    <text evidence="7">This is one of the proteins that bind and probably mediate the attachment of the 5S RNA into the large ribosomal subunit, where it forms part of the central protuberance.</text>
</comment>
<evidence type="ECO:0000256" key="1">
    <source>
        <dbReference type="ARBA" id="ARBA00007116"/>
    </source>
</evidence>
<evidence type="ECO:0000256" key="5">
    <source>
        <dbReference type="ARBA" id="ARBA00023274"/>
    </source>
</evidence>
<accession>A0A4D6YCX6</accession>
<reference evidence="8 9" key="1">
    <citation type="submission" date="2018-12" db="EMBL/GenBank/DDBJ databases">
        <authorList>
            <person name="Chong R.A."/>
        </authorList>
    </citation>
    <scope>NUCLEOTIDE SEQUENCE [LARGE SCALE GENOMIC DNA]</scope>
    <source>
        <strain evidence="8 9">Tca</strain>
    </source>
</reference>
<dbReference type="GO" id="GO:0022625">
    <property type="term" value="C:cytosolic large ribosomal subunit"/>
    <property type="evidence" value="ECO:0007669"/>
    <property type="project" value="TreeGrafter"/>
</dbReference>
<evidence type="ECO:0000313" key="9">
    <source>
        <dbReference type="Proteomes" id="UP000298782"/>
    </source>
</evidence>
<comment type="subunit">
    <text evidence="7">Part of the 50S ribosomal subunit; part of the 5S rRNA/L5/L18/L25 subcomplex. Contacts the 5S and 23S rRNAs.</text>
</comment>
<name>A0A4D6YCX6_9GAMM</name>
<organism evidence="8 9">
    <name type="scientific">Buchnera aphidicola</name>
    <name type="common">Thelaxes californica</name>
    <dbReference type="NCBI Taxonomy" id="1315998"/>
    <lineage>
        <taxon>Bacteria</taxon>
        <taxon>Pseudomonadati</taxon>
        <taxon>Pseudomonadota</taxon>
        <taxon>Gammaproteobacteria</taxon>
        <taxon>Enterobacterales</taxon>
        <taxon>Erwiniaceae</taxon>
        <taxon>Buchnera</taxon>
    </lineage>
</organism>
<dbReference type="AlphaFoldDB" id="A0A4D6YCX6"/>
<dbReference type="PANTHER" id="PTHR12899">
    <property type="entry name" value="39S RIBOSOMAL PROTEIN L18, MITOCHONDRIAL"/>
    <property type="match status" value="1"/>
</dbReference>
<dbReference type="GO" id="GO:0008097">
    <property type="term" value="F:5S rRNA binding"/>
    <property type="evidence" value="ECO:0007669"/>
    <property type="project" value="TreeGrafter"/>
</dbReference>
<evidence type="ECO:0000313" key="8">
    <source>
        <dbReference type="EMBL" id="QCI26912.1"/>
    </source>
</evidence>
<dbReference type="HAMAP" id="MF_01337_B">
    <property type="entry name" value="Ribosomal_uL18_B"/>
    <property type="match status" value="1"/>
</dbReference>
<dbReference type="InterPro" id="IPR057268">
    <property type="entry name" value="Ribosomal_L18"/>
</dbReference>
<dbReference type="Gene3D" id="3.30.420.100">
    <property type="match status" value="1"/>
</dbReference>
<keyword evidence="4 7" id="KW-0689">Ribosomal protein</keyword>
<dbReference type="Pfam" id="PF00861">
    <property type="entry name" value="Ribosomal_L18p"/>
    <property type="match status" value="1"/>
</dbReference>
<dbReference type="Proteomes" id="UP000298782">
    <property type="component" value="Chromosome"/>
</dbReference>
<protein>
    <recommendedName>
        <fullName evidence="6 7">Large ribosomal subunit protein uL18</fullName>
    </recommendedName>
</protein>
<evidence type="ECO:0000256" key="4">
    <source>
        <dbReference type="ARBA" id="ARBA00022980"/>
    </source>
</evidence>
<proteinExistence type="inferred from homology"/>
<dbReference type="EMBL" id="CP034852">
    <property type="protein sequence ID" value="QCI26912.1"/>
    <property type="molecule type" value="Genomic_DNA"/>
</dbReference>
<reference evidence="8 9" key="2">
    <citation type="submission" date="2019-05" db="EMBL/GenBank/DDBJ databases">
        <title>Genome evolution of the obligate endosymbiont Buchnera aphidicola.</title>
        <authorList>
            <person name="Moran N.A."/>
        </authorList>
    </citation>
    <scope>NUCLEOTIDE SEQUENCE [LARGE SCALE GENOMIC DNA]</scope>
    <source>
        <strain evidence="8 9">Tca</strain>
    </source>
</reference>
<dbReference type="SUPFAM" id="SSF53137">
    <property type="entry name" value="Translational machinery components"/>
    <property type="match status" value="1"/>
</dbReference>
<dbReference type="RefSeq" id="WP_158353725.1">
    <property type="nucleotide sequence ID" value="NZ_CP034852.1"/>
</dbReference>
<evidence type="ECO:0000256" key="3">
    <source>
        <dbReference type="ARBA" id="ARBA00022884"/>
    </source>
</evidence>
<dbReference type="CDD" id="cd00432">
    <property type="entry name" value="Ribosomal_L18_L5e"/>
    <property type="match status" value="1"/>
</dbReference>
<keyword evidence="9" id="KW-1185">Reference proteome</keyword>
<keyword evidence="5 7" id="KW-0687">Ribonucleoprotein</keyword>
<gene>
    <name evidence="7" type="primary">rplR</name>
    <name evidence="8" type="ORF">D9V80_02005</name>
</gene>
<dbReference type="NCBIfam" id="TIGR00060">
    <property type="entry name" value="L18_bact"/>
    <property type="match status" value="1"/>
</dbReference>
<keyword evidence="2 7" id="KW-0699">rRNA-binding</keyword>
<dbReference type="InterPro" id="IPR005484">
    <property type="entry name" value="Ribosomal_uL18_bac/plant/anim"/>
</dbReference>
<dbReference type="PANTHER" id="PTHR12899:SF3">
    <property type="entry name" value="LARGE RIBOSOMAL SUBUNIT PROTEIN UL18M"/>
    <property type="match status" value="1"/>
</dbReference>
<evidence type="ECO:0000256" key="2">
    <source>
        <dbReference type="ARBA" id="ARBA00022730"/>
    </source>
</evidence>
<evidence type="ECO:0000256" key="7">
    <source>
        <dbReference type="HAMAP-Rule" id="MF_01337"/>
    </source>
</evidence>
<keyword evidence="3 7" id="KW-0694">RNA-binding</keyword>
<comment type="similarity">
    <text evidence="1 7">Belongs to the universal ribosomal protein uL18 family.</text>
</comment>
<dbReference type="GO" id="GO:0003735">
    <property type="term" value="F:structural constituent of ribosome"/>
    <property type="evidence" value="ECO:0007669"/>
    <property type="project" value="InterPro"/>
</dbReference>
<dbReference type="GO" id="GO:0006412">
    <property type="term" value="P:translation"/>
    <property type="evidence" value="ECO:0007669"/>
    <property type="project" value="UniProtKB-UniRule"/>
</dbReference>
<dbReference type="FunFam" id="3.30.420.100:FF:000001">
    <property type="entry name" value="50S ribosomal protein L18"/>
    <property type="match status" value="1"/>
</dbReference>
<evidence type="ECO:0000256" key="6">
    <source>
        <dbReference type="ARBA" id="ARBA00035197"/>
    </source>
</evidence>
<dbReference type="OrthoDB" id="9810939at2"/>
<dbReference type="InterPro" id="IPR004389">
    <property type="entry name" value="Ribosomal_uL18_bac-type"/>
</dbReference>